<dbReference type="GO" id="GO:0000160">
    <property type="term" value="P:phosphorelay signal transduction system"/>
    <property type="evidence" value="ECO:0007669"/>
    <property type="project" value="InterPro"/>
</dbReference>
<dbReference type="PANTHER" id="PTHR44520:SF2">
    <property type="entry name" value="RESPONSE REGULATOR RCP1"/>
    <property type="match status" value="1"/>
</dbReference>
<evidence type="ECO:0000313" key="3">
    <source>
        <dbReference type="EMBL" id="SFQ83493.1"/>
    </source>
</evidence>
<sequence>MCKIPSILLVDDDETTNFLHHRLLFRLNVSDQVLVASNGAQALAMLTQPNGPFSPANPVLVLLDLNMPVMNGFEFLEAFQALPSAQQQSAVVVVVTTSINVQDRERANSLPAAGFLTKPLTSDKITQVLEQHFG</sequence>
<dbReference type="PROSITE" id="PS50110">
    <property type="entry name" value="RESPONSE_REGULATORY"/>
    <property type="match status" value="1"/>
</dbReference>
<accession>A0A1I6BRE8</accession>
<dbReference type="InterPro" id="IPR011006">
    <property type="entry name" value="CheY-like_superfamily"/>
</dbReference>
<dbReference type="Pfam" id="PF00072">
    <property type="entry name" value="Response_reg"/>
    <property type="match status" value="1"/>
</dbReference>
<dbReference type="RefSeq" id="WP_092679005.1">
    <property type="nucleotide sequence ID" value="NZ_FOXS01000011.1"/>
</dbReference>
<gene>
    <name evidence="3" type="ORF">SAMN04515668_4980</name>
</gene>
<evidence type="ECO:0000259" key="2">
    <source>
        <dbReference type="PROSITE" id="PS50110"/>
    </source>
</evidence>
<keyword evidence="4" id="KW-1185">Reference proteome</keyword>
<reference evidence="4" key="1">
    <citation type="submission" date="2016-10" db="EMBL/GenBank/DDBJ databases">
        <authorList>
            <person name="Varghese N."/>
            <person name="Submissions S."/>
        </authorList>
    </citation>
    <scope>NUCLEOTIDE SEQUENCE [LARGE SCALE GENOMIC DNA]</scope>
    <source>
        <strain evidence="4">OR362-8,ATCC BAA-1266,JCM 13504</strain>
    </source>
</reference>
<protein>
    <submittedName>
        <fullName evidence="3">Response regulator receiver domain-containing protein</fullName>
    </submittedName>
</protein>
<dbReference type="SMART" id="SM00448">
    <property type="entry name" value="REC"/>
    <property type="match status" value="1"/>
</dbReference>
<dbReference type="STRING" id="1227077.SAMN04515668_4980"/>
<proteinExistence type="predicted"/>
<feature type="modified residue" description="4-aspartylphosphate" evidence="1">
    <location>
        <position position="64"/>
    </location>
</feature>
<evidence type="ECO:0000313" key="4">
    <source>
        <dbReference type="Proteomes" id="UP000199029"/>
    </source>
</evidence>
<dbReference type="InterPro" id="IPR052893">
    <property type="entry name" value="TCS_response_regulator"/>
</dbReference>
<evidence type="ECO:0000256" key="1">
    <source>
        <dbReference type="PROSITE-ProRule" id="PRU00169"/>
    </source>
</evidence>
<feature type="domain" description="Response regulatory" evidence="2">
    <location>
        <begin position="6"/>
        <end position="133"/>
    </location>
</feature>
<dbReference type="EMBL" id="FOXS01000011">
    <property type="protein sequence ID" value="SFQ83493.1"/>
    <property type="molecule type" value="Genomic_DNA"/>
</dbReference>
<dbReference type="OrthoDB" id="1524091at2"/>
<dbReference type="AlphaFoldDB" id="A0A1I6BRE8"/>
<dbReference type="Proteomes" id="UP000199029">
    <property type="component" value="Unassembled WGS sequence"/>
</dbReference>
<dbReference type="PANTHER" id="PTHR44520">
    <property type="entry name" value="RESPONSE REGULATOR RCP1-RELATED"/>
    <property type="match status" value="1"/>
</dbReference>
<dbReference type="SUPFAM" id="SSF52172">
    <property type="entry name" value="CheY-like"/>
    <property type="match status" value="1"/>
</dbReference>
<organism evidence="3 4">
    <name type="scientific">Hymenobacter arizonensis</name>
    <name type="common">Siccationidurans arizonensis</name>
    <dbReference type="NCBI Taxonomy" id="1227077"/>
    <lineage>
        <taxon>Bacteria</taxon>
        <taxon>Pseudomonadati</taxon>
        <taxon>Bacteroidota</taxon>
        <taxon>Cytophagia</taxon>
        <taxon>Cytophagales</taxon>
        <taxon>Hymenobacteraceae</taxon>
        <taxon>Hymenobacter</taxon>
    </lineage>
</organism>
<dbReference type="InterPro" id="IPR001789">
    <property type="entry name" value="Sig_transdc_resp-reg_receiver"/>
</dbReference>
<dbReference type="Gene3D" id="3.40.50.2300">
    <property type="match status" value="1"/>
</dbReference>
<name>A0A1I6BRE8_HYMAR</name>
<keyword evidence="1" id="KW-0597">Phosphoprotein</keyword>